<comment type="caution">
    <text evidence="2">The sequence shown here is derived from an EMBL/GenBank/DDBJ whole genome shotgun (WGS) entry which is preliminary data.</text>
</comment>
<feature type="signal peptide" evidence="1">
    <location>
        <begin position="1"/>
        <end position="23"/>
    </location>
</feature>
<gene>
    <name evidence="2" type="ORF">ACFSKU_07820</name>
</gene>
<dbReference type="SUPFAM" id="SSF56935">
    <property type="entry name" value="Porins"/>
    <property type="match status" value="1"/>
</dbReference>
<keyword evidence="1" id="KW-0732">Signal</keyword>
<keyword evidence="3" id="KW-1185">Reference proteome</keyword>
<dbReference type="Gene3D" id="2.40.160.60">
    <property type="entry name" value="Outer membrane protein transport protein (OMPP1/FadL/TodX)"/>
    <property type="match status" value="1"/>
</dbReference>
<protein>
    <recommendedName>
        <fullName evidence="4">Long-chain fatty acid transport protein</fullName>
    </recommendedName>
</protein>
<evidence type="ECO:0000313" key="2">
    <source>
        <dbReference type="EMBL" id="MFD2066788.1"/>
    </source>
</evidence>
<evidence type="ECO:0000313" key="3">
    <source>
        <dbReference type="Proteomes" id="UP001597369"/>
    </source>
</evidence>
<reference evidence="3" key="1">
    <citation type="journal article" date="2019" name="Int. J. Syst. Evol. Microbiol.">
        <title>The Global Catalogue of Microorganisms (GCM) 10K type strain sequencing project: providing services to taxonomists for standard genome sequencing and annotation.</title>
        <authorList>
            <consortium name="The Broad Institute Genomics Platform"/>
            <consortium name="The Broad Institute Genome Sequencing Center for Infectious Disease"/>
            <person name="Wu L."/>
            <person name="Ma J."/>
        </authorList>
    </citation>
    <scope>NUCLEOTIDE SEQUENCE [LARGE SCALE GENOMIC DNA]</scope>
    <source>
        <strain evidence="3">JCM 16545</strain>
    </source>
</reference>
<name>A0ABW4WVV0_9BACT</name>
<accession>A0ABW4WVV0</accession>
<proteinExistence type="predicted"/>
<evidence type="ECO:0000256" key="1">
    <source>
        <dbReference type="SAM" id="SignalP"/>
    </source>
</evidence>
<sequence length="431" mass="47182">MYKILKVLMGFAVLCLLVQNAQAQGMGNTPYSRYGLGEMNYNLGGIRNAGMGGTGVSAGNSFQINTANPALLYYNNITIFDMGIAGQVKTLNNGSNTQTDGDANLANVTLGVPLSKRWTSAISLRPYSAMDYEITGAAESLPGSPAVVQRLYSGEGGLSEIYFGHGFRVAGGLTIGASASYIFGNLTQESSSYVQDTTLSGLSTEMLVYSERTHYSDFLFRAGANYRKKITDKLNLSAGAVYSFQRDWSAEHTSSYQRRSIYDEPVGDEVLSDSTSGSVNVPPSLRVGVSIDNGSNFTVAADYYTQKWSEFRTVDGRQDLADSHRAAVGAEFTPNANAIDSYFKRITYRGGLYYENTPYQINGEQVKDKGITAGFTLPIGMSTIYDMYQLNLAFAYGQRGNTSNDLIKENYLKFNIGVTINSRWFIKRRLE</sequence>
<dbReference type="RefSeq" id="WP_229960737.1">
    <property type="nucleotide sequence ID" value="NZ_JAJJWI010000008.1"/>
</dbReference>
<dbReference type="Proteomes" id="UP001597369">
    <property type="component" value="Unassembled WGS sequence"/>
</dbReference>
<feature type="chain" id="PRO_5046008380" description="Long-chain fatty acid transport protein" evidence="1">
    <location>
        <begin position="24"/>
        <end position="431"/>
    </location>
</feature>
<dbReference type="EMBL" id="JBHUHV010000022">
    <property type="protein sequence ID" value="MFD2066788.1"/>
    <property type="molecule type" value="Genomic_DNA"/>
</dbReference>
<organism evidence="2 3">
    <name type="scientific">Pontibacter silvestris</name>
    <dbReference type="NCBI Taxonomy" id="2305183"/>
    <lineage>
        <taxon>Bacteria</taxon>
        <taxon>Pseudomonadati</taxon>
        <taxon>Bacteroidota</taxon>
        <taxon>Cytophagia</taxon>
        <taxon>Cytophagales</taxon>
        <taxon>Hymenobacteraceae</taxon>
        <taxon>Pontibacter</taxon>
    </lineage>
</organism>
<evidence type="ECO:0008006" key="4">
    <source>
        <dbReference type="Google" id="ProtNLM"/>
    </source>
</evidence>